<dbReference type="Proteomes" id="UP000075420">
    <property type="component" value="Unassembled WGS sequence"/>
</dbReference>
<reference evidence="2 3" key="1">
    <citation type="submission" date="2014-02" db="EMBL/GenBank/DDBJ databases">
        <title>The small core and large imbalanced accessory genome model reveals a collaborative survival strategy of Sorangium cellulosum strains in nature.</title>
        <authorList>
            <person name="Han K."/>
            <person name="Peng R."/>
            <person name="Blom J."/>
            <person name="Li Y.-Z."/>
        </authorList>
    </citation>
    <scope>NUCLEOTIDE SEQUENCE [LARGE SCALE GENOMIC DNA]</scope>
    <source>
        <strain evidence="2 3">So0157-25</strain>
    </source>
</reference>
<evidence type="ECO:0000259" key="1">
    <source>
        <dbReference type="Pfam" id="PF13191"/>
    </source>
</evidence>
<protein>
    <recommendedName>
        <fullName evidence="1">Orc1-like AAA ATPase domain-containing protein</fullName>
    </recommendedName>
</protein>
<comment type="caution">
    <text evidence="2">The sequence shown here is derived from an EMBL/GenBank/DDBJ whole genome shotgun (WGS) entry which is preliminary data.</text>
</comment>
<gene>
    <name evidence="2" type="ORF">BE08_05680</name>
</gene>
<dbReference type="InterPro" id="IPR027417">
    <property type="entry name" value="P-loop_NTPase"/>
</dbReference>
<organism evidence="2 3">
    <name type="scientific">Sorangium cellulosum</name>
    <name type="common">Polyangium cellulosum</name>
    <dbReference type="NCBI Taxonomy" id="56"/>
    <lineage>
        <taxon>Bacteria</taxon>
        <taxon>Pseudomonadati</taxon>
        <taxon>Myxococcota</taxon>
        <taxon>Polyangia</taxon>
        <taxon>Polyangiales</taxon>
        <taxon>Polyangiaceae</taxon>
        <taxon>Sorangium</taxon>
    </lineage>
</organism>
<proteinExistence type="predicted"/>
<dbReference type="Pfam" id="PF13191">
    <property type="entry name" value="AAA_16"/>
    <property type="match status" value="1"/>
</dbReference>
<evidence type="ECO:0000313" key="2">
    <source>
        <dbReference type="EMBL" id="KYF55215.1"/>
    </source>
</evidence>
<dbReference type="EMBL" id="JELY01001597">
    <property type="protein sequence ID" value="KYF55215.1"/>
    <property type="molecule type" value="Genomic_DNA"/>
</dbReference>
<accession>A0A150PHQ9</accession>
<sequence>MCIDDVTRALLDARFEIEPAPSGTFLLLQEREVGRTARTLLGKPSPYVGRDRELRNLRELLEDSFSGPEPRAVLITGPPGIGKSRLRCELIEVLRERHPELTIAVGRG</sequence>
<feature type="domain" description="Orc1-like AAA ATPase" evidence="1">
    <location>
        <begin position="48"/>
        <end position="97"/>
    </location>
</feature>
<dbReference type="SUPFAM" id="SSF52540">
    <property type="entry name" value="P-loop containing nucleoside triphosphate hydrolases"/>
    <property type="match status" value="1"/>
</dbReference>
<dbReference type="AlphaFoldDB" id="A0A150PHQ9"/>
<name>A0A150PHQ9_SORCE</name>
<evidence type="ECO:0000313" key="3">
    <source>
        <dbReference type="Proteomes" id="UP000075420"/>
    </source>
</evidence>
<dbReference type="InterPro" id="IPR041664">
    <property type="entry name" value="AAA_16"/>
</dbReference>
<dbReference type="Gene3D" id="3.40.50.300">
    <property type="entry name" value="P-loop containing nucleotide triphosphate hydrolases"/>
    <property type="match status" value="1"/>
</dbReference>
<feature type="non-terminal residue" evidence="2">
    <location>
        <position position="108"/>
    </location>
</feature>